<dbReference type="Proteomes" id="UP000642070">
    <property type="component" value="Unassembled WGS sequence"/>
</dbReference>
<accession>A0A917U3D2</accession>
<protein>
    <submittedName>
        <fullName evidence="2">Uncharacterized protein</fullName>
    </submittedName>
</protein>
<organism evidence="2 3">
    <name type="scientific">Dactylosporangium sucinum</name>
    <dbReference type="NCBI Taxonomy" id="1424081"/>
    <lineage>
        <taxon>Bacteria</taxon>
        <taxon>Bacillati</taxon>
        <taxon>Actinomycetota</taxon>
        <taxon>Actinomycetes</taxon>
        <taxon>Micromonosporales</taxon>
        <taxon>Micromonosporaceae</taxon>
        <taxon>Dactylosporangium</taxon>
    </lineage>
</organism>
<proteinExistence type="predicted"/>
<reference evidence="2" key="1">
    <citation type="journal article" date="2014" name="Int. J. Syst. Evol. Microbiol.">
        <title>Complete genome sequence of Corynebacterium casei LMG S-19264T (=DSM 44701T), isolated from a smear-ripened cheese.</title>
        <authorList>
            <consortium name="US DOE Joint Genome Institute (JGI-PGF)"/>
            <person name="Walter F."/>
            <person name="Albersmeier A."/>
            <person name="Kalinowski J."/>
            <person name="Ruckert C."/>
        </authorList>
    </citation>
    <scope>NUCLEOTIDE SEQUENCE</scope>
    <source>
        <strain evidence="2">JCM 19831</strain>
    </source>
</reference>
<reference evidence="2" key="2">
    <citation type="submission" date="2020-09" db="EMBL/GenBank/DDBJ databases">
        <authorList>
            <person name="Sun Q."/>
            <person name="Ohkuma M."/>
        </authorList>
    </citation>
    <scope>NUCLEOTIDE SEQUENCE</scope>
    <source>
        <strain evidence="2">JCM 19831</strain>
    </source>
</reference>
<evidence type="ECO:0000313" key="3">
    <source>
        <dbReference type="Proteomes" id="UP000642070"/>
    </source>
</evidence>
<comment type="caution">
    <text evidence="2">The sequence shown here is derived from an EMBL/GenBank/DDBJ whole genome shotgun (WGS) entry which is preliminary data.</text>
</comment>
<dbReference type="EMBL" id="BMPI01000034">
    <property type="protein sequence ID" value="GGM52140.1"/>
    <property type="molecule type" value="Genomic_DNA"/>
</dbReference>
<keyword evidence="3" id="KW-1185">Reference proteome</keyword>
<dbReference type="AlphaFoldDB" id="A0A917U3D2"/>
<gene>
    <name evidence="2" type="ORF">GCM10007977_062230</name>
</gene>
<name>A0A917U3D2_9ACTN</name>
<evidence type="ECO:0000313" key="2">
    <source>
        <dbReference type="EMBL" id="GGM52140.1"/>
    </source>
</evidence>
<evidence type="ECO:0000256" key="1">
    <source>
        <dbReference type="SAM" id="MobiDB-lite"/>
    </source>
</evidence>
<feature type="region of interest" description="Disordered" evidence="1">
    <location>
        <begin position="1"/>
        <end position="20"/>
    </location>
</feature>
<sequence>MACSGTAAALKGQHRRPVHLPPLTTAAMDKGRTAMRLASGVDPADTGHTEVLMPLRLVIRDSTGHAAA</sequence>